<organism evidence="1 2">
    <name type="scientific">Temnothorax curvispinosus</name>
    <dbReference type="NCBI Taxonomy" id="300111"/>
    <lineage>
        <taxon>Eukaryota</taxon>
        <taxon>Metazoa</taxon>
        <taxon>Ecdysozoa</taxon>
        <taxon>Arthropoda</taxon>
        <taxon>Hexapoda</taxon>
        <taxon>Insecta</taxon>
        <taxon>Pterygota</taxon>
        <taxon>Neoptera</taxon>
        <taxon>Endopterygota</taxon>
        <taxon>Hymenoptera</taxon>
        <taxon>Apocrita</taxon>
        <taxon>Aculeata</taxon>
        <taxon>Formicoidea</taxon>
        <taxon>Formicidae</taxon>
        <taxon>Myrmicinae</taxon>
        <taxon>Temnothorax</taxon>
    </lineage>
</organism>
<sequence>MAYTAHGSRMQMNRMDSTSSIVLPRAQRIVNGNRKYLRDTLRSTDAALSLSAALPDLLKAIRHVPNDHYAPVVKSQHMLMFISRRISALVSPTDLSETRHEGNPKFPLSTGASPRMPCRRMACAS</sequence>
<accession>A0A6J1PDR8</accession>
<dbReference type="Proteomes" id="UP000504618">
    <property type="component" value="Unplaced"/>
</dbReference>
<name>A0A6J1PDR8_9HYME</name>
<dbReference type="RefSeq" id="XP_024867541.1">
    <property type="nucleotide sequence ID" value="XM_025011773.1"/>
</dbReference>
<proteinExistence type="predicted"/>
<reference evidence="2" key="1">
    <citation type="submission" date="2025-08" db="UniProtKB">
        <authorList>
            <consortium name="RefSeq"/>
        </authorList>
    </citation>
    <scope>IDENTIFICATION</scope>
    <source>
        <tissue evidence="2">Whole body</tissue>
    </source>
</reference>
<dbReference type="GeneID" id="112451866"/>
<keyword evidence="1" id="KW-1185">Reference proteome</keyword>
<evidence type="ECO:0000313" key="2">
    <source>
        <dbReference type="RefSeq" id="XP_024867541.1"/>
    </source>
</evidence>
<evidence type="ECO:0000313" key="1">
    <source>
        <dbReference type="Proteomes" id="UP000504618"/>
    </source>
</evidence>
<gene>
    <name evidence="2" type="primary">LOC112451866</name>
</gene>
<protein>
    <submittedName>
        <fullName evidence="2">Uncharacterized protein LOC112451866 isoform X1</fullName>
    </submittedName>
</protein>
<dbReference type="AlphaFoldDB" id="A0A6J1PDR8"/>